<dbReference type="InterPro" id="IPR007050">
    <property type="entry name" value="HTH_bacterioopsin"/>
</dbReference>
<gene>
    <name evidence="5" type="ORF">C2R22_21110</name>
</gene>
<organism evidence="5 6">
    <name type="scientific">Salinigranum rubrum</name>
    <dbReference type="NCBI Taxonomy" id="755307"/>
    <lineage>
        <taxon>Archaea</taxon>
        <taxon>Methanobacteriati</taxon>
        <taxon>Methanobacteriota</taxon>
        <taxon>Stenosarchaea group</taxon>
        <taxon>Halobacteria</taxon>
        <taxon>Halobacteriales</taxon>
        <taxon>Haloferacaceae</taxon>
        <taxon>Salinigranum</taxon>
    </lineage>
</organism>
<dbReference type="EMBL" id="CP026310">
    <property type="protein sequence ID" value="AUV84264.1"/>
    <property type="molecule type" value="Genomic_DNA"/>
</dbReference>
<dbReference type="Proteomes" id="UP000236584">
    <property type="component" value="Plasmid unnamed1"/>
</dbReference>
<sequence>MYALPLARRAADGLPTDSGDPDARRDVHDAALGETLGISDVAVSKTLRNVERKLLTDAISATGAR</sequence>
<keyword evidence="2" id="KW-0804">Transcription</keyword>
<evidence type="ECO:0000256" key="1">
    <source>
        <dbReference type="ARBA" id="ARBA00023015"/>
    </source>
</evidence>
<feature type="region of interest" description="Disordered" evidence="3">
    <location>
        <begin position="1"/>
        <end position="25"/>
    </location>
</feature>
<proteinExistence type="predicted"/>
<keyword evidence="5" id="KW-0614">Plasmid</keyword>
<geneLocation type="plasmid" evidence="5">
    <name>unnamed1</name>
</geneLocation>
<keyword evidence="6" id="KW-1185">Reference proteome</keyword>
<evidence type="ECO:0000256" key="2">
    <source>
        <dbReference type="ARBA" id="ARBA00023163"/>
    </source>
</evidence>
<dbReference type="Pfam" id="PF04967">
    <property type="entry name" value="HTH_10"/>
    <property type="match status" value="1"/>
</dbReference>
<name>A0A2I8VQW0_9EURY</name>
<dbReference type="AlphaFoldDB" id="A0A2I8VQW0"/>
<accession>A0A2I8VQW0</accession>
<evidence type="ECO:0000313" key="5">
    <source>
        <dbReference type="EMBL" id="AUV84264.1"/>
    </source>
</evidence>
<evidence type="ECO:0000256" key="3">
    <source>
        <dbReference type="SAM" id="MobiDB-lite"/>
    </source>
</evidence>
<feature type="domain" description="HTH bat-type" evidence="4">
    <location>
        <begin position="23"/>
        <end position="56"/>
    </location>
</feature>
<evidence type="ECO:0000313" key="6">
    <source>
        <dbReference type="Proteomes" id="UP000236584"/>
    </source>
</evidence>
<evidence type="ECO:0000259" key="4">
    <source>
        <dbReference type="Pfam" id="PF04967"/>
    </source>
</evidence>
<dbReference type="KEGG" id="srub:C2R22_21110"/>
<keyword evidence="1" id="KW-0805">Transcription regulation</keyword>
<reference evidence="5 6" key="1">
    <citation type="submission" date="2018-01" db="EMBL/GenBank/DDBJ databases">
        <title>Complete genome sequence of Salinigranum rubrum GX10T, an extremely halophilic archaeon isolated from a marine solar saltern.</title>
        <authorList>
            <person name="Han S."/>
        </authorList>
    </citation>
    <scope>NUCLEOTIDE SEQUENCE [LARGE SCALE GENOMIC DNA]</scope>
    <source>
        <strain evidence="5 6">GX10</strain>
        <plasmid evidence="6">Plasmid unnamed1</plasmid>
    </source>
</reference>
<protein>
    <recommendedName>
        <fullName evidence="4">HTH bat-type domain-containing protein</fullName>
    </recommendedName>
</protein>